<proteinExistence type="predicted"/>
<name>A0A7L8G8G7_9CAUD</name>
<protein>
    <submittedName>
        <fullName evidence="1">Uncharacterized protein</fullName>
    </submittedName>
</protein>
<evidence type="ECO:0000313" key="2">
    <source>
        <dbReference type="Proteomes" id="UP000516893"/>
    </source>
</evidence>
<reference evidence="1 2" key="1">
    <citation type="submission" date="2020-07" db="EMBL/GenBank/DDBJ databases">
        <title>Complete genome sequence of Achromobacter sp. phage Mano.</title>
        <authorList>
            <person name="Bartz M.L."/>
            <person name="Yao G.W."/>
            <person name="Le T."/>
            <person name="Gonzalez C."/>
            <person name="Young R."/>
            <person name="Liu M."/>
        </authorList>
    </citation>
    <scope>NUCLEOTIDE SEQUENCE [LARGE SCALE GENOMIC DNA]</scope>
</reference>
<dbReference type="EMBL" id="MT708550">
    <property type="protein sequence ID" value="QOE32748.1"/>
    <property type="molecule type" value="Genomic_DNA"/>
</dbReference>
<dbReference type="Proteomes" id="UP000516893">
    <property type="component" value="Segment"/>
</dbReference>
<sequence>MKYAYFNKADGKVLQWIDTEAMNYNLPDPELLHECTEDEWDMRGDGDRMALNGKIVPYVPPCI</sequence>
<evidence type="ECO:0000313" key="1">
    <source>
        <dbReference type="EMBL" id="QOE32748.1"/>
    </source>
</evidence>
<organism evidence="1 2">
    <name type="scientific">Achromobacter phage Mano</name>
    <dbReference type="NCBI Taxonomy" id="2767570"/>
    <lineage>
        <taxon>Viruses</taxon>
        <taxon>Duplodnaviria</taxon>
        <taxon>Heunggongvirae</taxon>
        <taxon>Uroviricota</taxon>
        <taxon>Caudoviricetes</taxon>
        <taxon>Manovirus</taxon>
        <taxon>Manovirus Mano</taxon>
    </lineage>
</organism>
<keyword evidence="2" id="KW-1185">Reference proteome</keyword>
<gene>
    <name evidence="1" type="ORF">CPT_Mano_015</name>
</gene>
<accession>A0A7L8G8G7</accession>